<feature type="region of interest" description="Disordered" evidence="1">
    <location>
        <begin position="56"/>
        <end position="87"/>
    </location>
</feature>
<protein>
    <submittedName>
        <fullName evidence="2">Uncharacterized protein</fullName>
    </submittedName>
</protein>
<feature type="compositionally biased region" description="Pro residues" evidence="1">
    <location>
        <begin position="72"/>
        <end position="83"/>
    </location>
</feature>
<gene>
    <name evidence="2" type="ORF">KM031_05605</name>
</gene>
<dbReference type="PROSITE" id="PS51257">
    <property type="entry name" value="PROKAR_LIPOPROTEIN"/>
    <property type="match status" value="1"/>
</dbReference>
<dbReference type="RefSeq" id="WP_215503554.1">
    <property type="nucleotide sequence ID" value="NZ_CP076361.1"/>
</dbReference>
<evidence type="ECO:0000256" key="1">
    <source>
        <dbReference type="SAM" id="MobiDB-lite"/>
    </source>
</evidence>
<accession>A0A975P9A2</accession>
<keyword evidence="3" id="KW-1185">Reference proteome</keyword>
<name>A0A975P9A2_9RHOB</name>
<proteinExistence type="predicted"/>
<dbReference type="AlphaFoldDB" id="A0A975P9A2"/>
<sequence>MRIFLSLLLMLTLAACQLVLPGRGSSDAAKAAPVAGVTAAPGTIAGGPIAVTPLAAGPQADAAPPAVAPDAAKPPTPAAPPKTPMQLACEKSGGAWSAAGLANTKSCIRRTRDSGQQCSKETDCEGLCLARSRTCAPVEPMFGCNDILQADGRQVTLCLD</sequence>
<feature type="compositionally biased region" description="Low complexity" evidence="1">
    <location>
        <begin position="56"/>
        <end position="71"/>
    </location>
</feature>
<dbReference type="Proteomes" id="UP000679352">
    <property type="component" value="Chromosome"/>
</dbReference>
<organism evidence="2 3">
    <name type="scientific">Gemmobacter fulvus</name>
    <dbReference type="NCBI Taxonomy" id="2840474"/>
    <lineage>
        <taxon>Bacteria</taxon>
        <taxon>Pseudomonadati</taxon>
        <taxon>Pseudomonadota</taxon>
        <taxon>Alphaproteobacteria</taxon>
        <taxon>Rhodobacterales</taxon>
        <taxon>Paracoccaceae</taxon>
        <taxon>Gemmobacter</taxon>
    </lineage>
</organism>
<evidence type="ECO:0000313" key="3">
    <source>
        <dbReference type="Proteomes" id="UP000679352"/>
    </source>
</evidence>
<evidence type="ECO:0000313" key="2">
    <source>
        <dbReference type="EMBL" id="QWK91363.1"/>
    </source>
</evidence>
<dbReference type="KEGG" id="gfu:KM031_05605"/>
<dbReference type="EMBL" id="CP076361">
    <property type="protein sequence ID" value="QWK91363.1"/>
    <property type="molecule type" value="Genomic_DNA"/>
</dbReference>
<reference evidence="2" key="1">
    <citation type="submission" date="2021-06" db="EMBL/GenBank/DDBJ databases">
        <title>Direct submission.</title>
        <authorList>
            <person name="Lee C.-S."/>
            <person name="Jin L."/>
        </authorList>
    </citation>
    <scope>NUCLEOTIDE SEQUENCE</scope>
    <source>
        <strain evidence="2">Con5</strain>
    </source>
</reference>